<gene>
    <name evidence="2" type="ORF">EVAR_51535_1</name>
</gene>
<reference evidence="2 3" key="1">
    <citation type="journal article" date="2019" name="Commun. Biol.">
        <title>The bagworm genome reveals a unique fibroin gene that provides high tensile strength.</title>
        <authorList>
            <person name="Kono N."/>
            <person name="Nakamura H."/>
            <person name="Ohtoshi R."/>
            <person name="Tomita M."/>
            <person name="Numata K."/>
            <person name="Arakawa K."/>
        </authorList>
    </citation>
    <scope>NUCLEOTIDE SEQUENCE [LARGE SCALE GENOMIC DNA]</scope>
</reference>
<evidence type="ECO:0000313" key="2">
    <source>
        <dbReference type="EMBL" id="GBP60972.1"/>
    </source>
</evidence>
<dbReference type="InterPro" id="IPR000477">
    <property type="entry name" value="RT_dom"/>
</dbReference>
<proteinExistence type="predicted"/>
<evidence type="ECO:0000313" key="3">
    <source>
        <dbReference type="Proteomes" id="UP000299102"/>
    </source>
</evidence>
<sequence>MDHSPSIAPSLSIAYPNPRQEAGNVLLSIWFEEYECELRMGELSVRCVLYADDQVILALSTCELQEKITKMKNSVKKVNGVKVNASKSKVIVFERG</sequence>
<dbReference type="EMBL" id="BGZK01000800">
    <property type="protein sequence ID" value="GBP60972.1"/>
    <property type="molecule type" value="Genomic_DNA"/>
</dbReference>
<keyword evidence="3" id="KW-1185">Reference proteome</keyword>
<protein>
    <recommendedName>
        <fullName evidence="1">Reverse transcriptase domain-containing protein</fullName>
    </recommendedName>
</protein>
<name>A0A4C1XDC6_EUMVA</name>
<organism evidence="2 3">
    <name type="scientific">Eumeta variegata</name>
    <name type="common">Bagworm moth</name>
    <name type="synonym">Eumeta japonica</name>
    <dbReference type="NCBI Taxonomy" id="151549"/>
    <lineage>
        <taxon>Eukaryota</taxon>
        <taxon>Metazoa</taxon>
        <taxon>Ecdysozoa</taxon>
        <taxon>Arthropoda</taxon>
        <taxon>Hexapoda</taxon>
        <taxon>Insecta</taxon>
        <taxon>Pterygota</taxon>
        <taxon>Neoptera</taxon>
        <taxon>Endopterygota</taxon>
        <taxon>Lepidoptera</taxon>
        <taxon>Glossata</taxon>
        <taxon>Ditrysia</taxon>
        <taxon>Tineoidea</taxon>
        <taxon>Psychidae</taxon>
        <taxon>Oiketicinae</taxon>
        <taxon>Eumeta</taxon>
    </lineage>
</organism>
<dbReference type="Proteomes" id="UP000299102">
    <property type="component" value="Unassembled WGS sequence"/>
</dbReference>
<feature type="domain" description="Reverse transcriptase" evidence="1">
    <location>
        <begin position="35"/>
        <end position="91"/>
    </location>
</feature>
<dbReference type="OrthoDB" id="8775810at2759"/>
<dbReference type="AlphaFoldDB" id="A0A4C1XDC6"/>
<accession>A0A4C1XDC6</accession>
<dbReference type="Pfam" id="PF00078">
    <property type="entry name" value="RVT_1"/>
    <property type="match status" value="1"/>
</dbReference>
<comment type="caution">
    <text evidence="2">The sequence shown here is derived from an EMBL/GenBank/DDBJ whole genome shotgun (WGS) entry which is preliminary data.</text>
</comment>
<evidence type="ECO:0000259" key="1">
    <source>
        <dbReference type="Pfam" id="PF00078"/>
    </source>
</evidence>